<keyword evidence="2" id="KW-1185">Reference proteome</keyword>
<dbReference type="InterPro" id="IPR017853">
    <property type="entry name" value="GH"/>
</dbReference>
<protein>
    <submittedName>
        <fullName evidence="1">Alpha-amylase</fullName>
    </submittedName>
</protein>
<dbReference type="Gene3D" id="3.20.20.80">
    <property type="entry name" value="Glycosidases"/>
    <property type="match status" value="1"/>
</dbReference>
<gene>
    <name evidence="1" type="ORF">IQ249_17005</name>
</gene>
<proteinExistence type="predicted"/>
<dbReference type="AlphaFoldDB" id="A0A8J7E2H4"/>
<dbReference type="Proteomes" id="UP000654482">
    <property type="component" value="Unassembled WGS sequence"/>
</dbReference>
<accession>A0A8J7E2H4</accession>
<dbReference type="EMBL" id="JADEWZ010000027">
    <property type="protein sequence ID" value="MBE9117599.1"/>
    <property type="molecule type" value="Genomic_DNA"/>
</dbReference>
<reference evidence="1" key="1">
    <citation type="submission" date="2020-10" db="EMBL/GenBank/DDBJ databases">
        <authorList>
            <person name="Castelo-Branco R."/>
            <person name="Eusebio N."/>
            <person name="Adriana R."/>
            <person name="Vieira A."/>
            <person name="Brugerolle De Fraissinette N."/>
            <person name="Rezende De Castro R."/>
            <person name="Schneider M.P."/>
            <person name="Vasconcelos V."/>
            <person name="Leao P.N."/>
        </authorList>
    </citation>
    <scope>NUCLEOTIDE SEQUENCE</scope>
    <source>
        <strain evidence="1">LEGE 07157</strain>
    </source>
</reference>
<dbReference type="InterPro" id="IPR029457">
    <property type="entry name" value="GHL5"/>
</dbReference>
<sequence>MDISQHIKLVEGETKALQSWATAVAESEDSYFHKAQQLVSQLGAHYREDGLTQLGFWTPELTAEVIQTEREIYLEVFTPLETIDFRAPQQTIPFRRDSIPLPQQGEFVWGVLSGLQPGTREQAGSFYWLRYYDNVQGVMHVIRDVFANSLPYGSFAPAELYDMEQLQQNRADRSYFQRTALPTALISRASLSEIVLPRVPAPVNILQIHVGTASAEGTFEGLTQIYRQISQKLANKEPLTPAQENYVGYDAIQLLPIEPTIEYRLDDGNEAHEFFAIAGDSELEPEKVSFNRPISITLRKPNTQNWGYDVPILGSTTTNPALLGSLRPDELVDFIATLHNFSQGPIQLIYDLVYGHADNQAIELINRQFFKGPNMYGQDLNHQLPIVRAILLEMQQRKLNTGADGIRIDGGQDFRFFNPLTGRIEQDDPYLLAMSDVVQEIDGYQRLLFTIFEDGRPWPEEGWEKKSTYRDLIALKPESYQWGPLIFAHNTPTLQGFWAQKWQRVCEVMFKGDRWITGCANHDTVRRGNQVALSEKIDWNLGETLPEVINNAYDNPATYLWVYGFSPGLPMDFLNALMRGSWGFFRNTDTRYGVKVVSEEAGFLDWQVTPELYEEPDAFPRLKALGFNKLEVLRQFVKALAIAIVETDYDLEKVAQICQYCLSDTPGVCEIEPLKNLNQADKPEFLALLDIPKLEAFAMAFMEDGYELCRVARYHSAIESGRSCFNLALRNYRHENPWLRENLGERDRFNSVRDEEKTIFYGMRTAPRRKPTDRDRRVVLVAHMGGKPAIAQLKDWLNLDLSQWQLAIASPDLKIDKTLENLPGMELKDGQGFLLEARRPTAK</sequence>
<comment type="caution">
    <text evidence="1">The sequence shown here is derived from an EMBL/GenBank/DDBJ whole genome shotgun (WGS) entry which is preliminary data.</text>
</comment>
<name>A0A8J7E2H4_9CYAN</name>
<dbReference type="Pfam" id="PF14872">
    <property type="entry name" value="GHL5"/>
    <property type="match status" value="1"/>
</dbReference>
<dbReference type="SUPFAM" id="SSF51445">
    <property type="entry name" value="(Trans)glycosidases"/>
    <property type="match status" value="1"/>
</dbReference>
<dbReference type="RefSeq" id="WP_194030687.1">
    <property type="nucleotide sequence ID" value="NZ_JADEWZ010000027.1"/>
</dbReference>
<evidence type="ECO:0000313" key="2">
    <source>
        <dbReference type="Proteomes" id="UP000654482"/>
    </source>
</evidence>
<evidence type="ECO:0000313" key="1">
    <source>
        <dbReference type="EMBL" id="MBE9117599.1"/>
    </source>
</evidence>
<organism evidence="1 2">
    <name type="scientific">Lusitaniella coriacea LEGE 07157</name>
    <dbReference type="NCBI Taxonomy" id="945747"/>
    <lineage>
        <taxon>Bacteria</taxon>
        <taxon>Bacillati</taxon>
        <taxon>Cyanobacteriota</taxon>
        <taxon>Cyanophyceae</taxon>
        <taxon>Spirulinales</taxon>
        <taxon>Lusitaniellaceae</taxon>
        <taxon>Lusitaniella</taxon>
    </lineage>
</organism>